<gene>
    <name evidence="3" type="ORF">OS493_021867</name>
</gene>
<dbReference type="EMBL" id="MU825887">
    <property type="protein sequence ID" value="KAJ7384453.1"/>
    <property type="molecule type" value="Genomic_DNA"/>
</dbReference>
<proteinExistence type="predicted"/>
<sequence length="147" mass="16709">MENTILKLAFYLLVQSCVFSAVVRSRFVQIDQSPHSDVITDLLDEDNLEDLHNTSPTESLQDEATGDDSNLNSVLPRLKRNSRPCEIRRVRKWNHCLEKQFTEVHCRKHSVACLSPNNIPPKCKKNYKFIFGKNGGCRVLTSCTCAA</sequence>
<dbReference type="Proteomes" id="UP001163046">
    <property type="component" value="Unassembled WGS sequence"/>
</dbReference>
<dbReference type="OrthoDB" id="5973608at2759"/>
<organism evidence="3 4">
    <name type="scientific">Desmophyllum pertusum</name>
    <dbReference type="NCBI Taxonomy" id="174260"/>
    <lineage>
        <taxon>Eukaryota</taxon>
        <taxon>Metazoa</taxon>
        <taxon>Cnidaria</taxon>
        <taxon>Anthozoa</taxon>
        <taxon>Hexacorallia</taxon>
        <taxon>Scleractinia</taxon>
        <taxon>Caryophylliina</taxon>
        <taxon>Caryophylliidae</taxon>
        <taxon>Desmophyllum</taxon>
    </lineage>
</organism>
<evidence type="ECO:0000256" key="2">
    <source>
        <dbReference type="SAM" id="SignalP"/>
    </source>
</evidence>
<dbReference type="AlphaFoldDB" id="A0A9W9ZMJ3"/>
<accession>A0A9W9ZMJ3</accession>
<feature type="chain" id="PRO_5040854555" evidence="2">
    <location>
        <begin position="26"/>
        <end position="147"/>
    </location>
</feature>
<evidence type="ECO:0000313" key="3">
    <source>
        <dbReference type="EMBL" id="KAJ7384453.1"/>
    </source>
</evidence>
<comment type="caution">
    <text evidence="3">The sequence shown here is derived from an EMBL/GenBank/DDBJ whole genome shotgun (WGS) entry which is preliminary data.</text>
</comment>
<protein>
    <submittedName>
        <fullName evidence="3">Uncharacterized protein</fullName>
    </submittedName>
</protein>
<evidence type="ECO:0000256" key="1">
    <source>
        <dbReference type="SAM" id="MobiDB-lite"/>
    </source>
</evidence>
<keyword evidence="4" id="KW-1185">Reference proteome</keyword>
<reference evidence="3" key="1">
    <citation type="submission" date="2023-01" db="EMBL/GenBank/DDBJ databases">
        <title>Genome assembly of the deep-sea coral Lophelia pertusa.</title>
        <authorList>
            <person name="Herrera S."/>
            <person name="Cordes E."/>
        </authorList>
    </citation>
    <scope>NUCLEOTIDE SEQUENCE</scope>
    <source>
        <strain evidence="3">USNM1676648</strain>
        <tissue evidence="3">Polyp</tissue>
    </source>
</reference>
<evidence type="ECO:0000313" key="4">
    <source>
        <dbReference type="Proteomes" id="UP001163046"/>
    </source>
</evidence>
<name>A0A9W9ZMJ3_9CNID</name>
<keyword evidence="2" id="KW-0732">Signal</keyword>
<feature type="region of interest" description="Disordered" evidence="1">
    <location>
        <begin position="53"/>
        <end position="72"/>
    </location>
</feature>
<feature type="signal peptide" evidence="2">
    <location>
        <begin position="1"/>
        <end position="25"/>
    </location>
</feature>